<proteinExistence type="predicted"/>
<reference evidence="3" key="1">
    <citation type="journal article" date="2019" name="Int. J. Syst. Evol. Microbiol.">
        <title>The Global Catalogue of Microorganisms (GCM) 10K type strain sequencing project: providing services to taxonomists for standard genome sequencing and annotation.</title>
        <authorList>
            <consortium name="The Broad Institute Genomics Platform"/>
            <consortium name="The Broad Institute Genome Sequencing Center for Infectious Disease"/>
            <person name="Wu L."/>
            <person name="Ma J."/>
        </authorList>
    </citation>
    <scope>NUCLEOTIDE SEQUENCE [LARGE SCALE GENOMIC DNA]</scope>
    <source>
        <strain evidence="3">KCTC 42423</strain>
    </source>
</reference>
<evidence type="ECO:0000313" key="3">
    <source>
        <dbReference type="Proteomes" id="UP001597459"/>
    </source>
</evidence>
<dbReference type="InterPro" id="IPR005094">
    <property type="entry name" value="Endonuclease_MobA/VirD2"/>
</dbReference>
<dbReference type="Gene3D" id="3.30.930.30">
    <property type="match status" value="1"/>
</dbReference>
<gene>
    <name evidence="2" type="ORF">ACFSTE_09350</name>
</gene>
<evidence type="ECO:0000259" key="1">
    <source>
        <dbReference type="Pfam" id="PF03432"/>
    </source>
</evidence>
<dbReference type="RefSeq" id="WP_378253233.1">
    <property type="nucleotide sequence ID" value="NZ_JBHSJV010000001.1"/>
</dbReference>
<evidence type="ECO:0000313" key="2">
    <source>
        <dbReference type="EMBL" id="MFD2591036.1"/>
    </source>
</evidence>
<protein>
    <submittedName>
        <fullName evidence="2">Relaxase/mobilization nuclease domain-containing protein</fullName>
    </submittedName>
</protein>
<accession>A0ABW5N7D6</accession>
<sequence length="189" mass="22588">MIIKEKSIKDYTNLERVLRYVLSKEAMHGFVHTRYIRSDRKYAKELSLVMEDAQAFSIVKEERLQNMLAKYIQNDKGRIHKRDNETKFHHSIISFHKKDVLSEQELLKVAKEFIKQRYPKSVVTAVSHHDTDHYHIHMVGSHVHVGTGITNYHTKKQFSEIKQYMERWQEQELDLKYSSVQHVKKKIKP</sequence>
<comment type="caution">
    <text evidence="2">The sequence shown here is derived from an EMBL/GenBank/DDBJ whole genome shotgun (WGS) entry which is preliminary data.</text>
</comment>
<organism evidence="2 3">
    <name type="scientific">Aquimarina hainanensis</name>
    <dbReference type="NCBI Taxonomy" id="1578017"/>
    <lineage>
        <taxon>Bacteria</taxon>
        <taxon>Pseudomonadati</taxon>
        <taxon>Bacteroidota</taxon>
        <taxon>Flavobacteriia</taxon>
        <taxon>Flavobacteriales</taxon>
        <taxon>Flavobacteriaceae</taxon>
        <taxon>Aquimarina</taxon>
    </lineage>
</organism>
<dbReference type="Pfam" id="PF03432">
    <property type="entry name" value="Relaxase"/>
    <property type="match status" value="1"/>
</dbReference>
<keyword evidence="3" id="KW-1185">Reference proteome</keyword>
<dbReference type="EMBL" id="JBHULX010000013">
    <property type="protein sequence ID" value="MFD2591036.1"/>
    <property type="molecule type" value="Genomic_DNA"/>
</dbReference>
<dbReference type="Proteomes" id="UP001597459">
    <property type="component" value="Unassembled WGS sequence"/>
</dbReference>
<name>A0ABW5N7D6_9FLAO</name>
<feature type="domain" description="MobA/VirD2-like nuclease" evidence="1">
    <location>
        <begin position="78"/>
        <end position="168"/>
    </location>
</feature>